<dbReference type="InterPro" id="IPR059106">
    <property type="entry name" value="WHD_MalT"/>
</dbReference>
<organism evidence="5 6">
    <name type="scientific">Paraburkholderia hiiakae</name>
    <dbReference type="NCBI Taxonomy" id="1081782"/>
    <lineage>
        <taxon>Bacteria</taxon>
        <taxon>Pseudomonadati</taxon>
        <taxon>Pseudomonadota</taxon>
        <taxon>Betaproteobacteria</taxon>
        <taxon>Burkholderiales</taxon>
        <taxon>Burkholderiaceae</taxon>
        <taxon>Paraburkholderia</taxon>
    </lineage>
</organism>
<keyword evidence="2" id="KW-0238">DNA-binding</keyword>
<sequence length="899" mass="98612">MQFTKLLIETRFAPPRIGALHVARTELLDALAQVQQRALALVTGSAGYGKTTLLAQWRQRCLQDGAKVAWLSFTSDDKGFADFCAVFFAALQKLGVTIDVDLSVESVDEAASALLGALARQSDELYLILDDYHHVEDPSAHRLVQRLLERCPSHLHLLIASRVTPPLSLGRLRVMDQVVEVESASLPFSSAETRSFFEGNLGTGKVSADDSSLIHELTGGWPSCLQLVAIMLRNRPAARARLRDLVWRSNDLQTWLNEEVIASLPPEIVELAETLSIFRRFNASLAAFVAGDTAAPERLVRMEQENLPLQVVELDGHVSWFRFHRLFAEFLNTRVERRGAAALAGLHRRASHWFAEHDLLAEAVRHATLAGDVELAARFIERAAPATWTLAYLAPALTLLERLPSETVLAHPRLAQLACLAIALTLRPERAEARLAELGAEAHTGRASLMLTLPLVRAAIALQRDDTAQAIDLLESRHADTTGNPFLRYLRLSILAMAYAGAGRHAHARALLESEPIPAADRNNDMTLIAQSTLALSLLLEGDAREAAGLAASLHARARATFDERSMCANVCSAFLADACYELDQIDEARETLANRHGLLESSGVEVTVLASLCRARLDLLQEGPETALAFLRQQATRFRSLGYARPFALMLAEQVRIHVRHDHRDEAEPLLQTLDAMAQPHAGSRGFLTEIPIAAAMAHARMNLHSDPARALEALEKARRLALSIGRGRLLTLIDLLSARALASLGRAEEAMTSRSRAVQYGCRYGLVRTFLDEGTLARDELVLLLDGQPPQGPALEFVQALLATWPPVTSAKSAVSARQGGGTRAAQTALTQLTQLTQREIEILSLVGQAMSNKRIALALNITVETVKWNLRNVFAKLGVSRRYDAMVWARGRKLID</sequence>
<dbReference type="InterPro" id="IPR036388">
    <property type="entry name" value="WH-like_DNA-bd_sf"/>
</dbReference>
<evidence type="ECO:0000256" key="3">
    <source>
        <dbReference type="ARBA" id="ARBA00023163"/>
    </source>
</evidence>
<dbReference type="InterPro" id="IPR049945">
    <property type="entry name" value="AAA_22"/>
</dbReference>
<dbReference type="PRINTS" id="PR00038">
    <property type="entry name" value="HTHLUXR"/>
</dbReference>
<dbReference type="SMART" id="SM00421">
    <property type="entry name" value="HTH_LUXR"/>
    <property type="match status" value="1"/>
</dbReference>
<dbReference type="PANTHER" id="PTHR44688">
    <property type="entry name" value="DNA-BINDING TRANSCRIPTIONAL ACTIVATOR DEVR_DOSR"/>
    <property type="match status" value="1"/>
</dbReference>
<keyword evidence="1" id="KW-0805">Transcription regulation</keyword>
<evidence type="ECO:0000256" key="1">
    <source>
        <dbReference type="ARBA" id="ARBA00023015"/>
    </source>
</evidence>
<reference evidence="5 6" key="1">
    <citation type="submission" date="2020-10" db="EMBL/GenBank/DDBJ databases">
        <authorList>
            <person name="Peeters C."/>
        </authorList>
    </citation>
    <scope>NUCLEOTIDE SEQUENCE [LARGE SCALE GENOMIC DNA]</scope>
    <source>
        <strain evidence="5 6">LMG 27952</strain>
    </source>
</reference>
<dbReference type="CDD" id="cd06170">
    <property type="entry name" value="LuxR_C_like"/>
    <property type="match status" value="1"/>
</dbReference>
<dbReference type="Pfam" id="PF25873">
    <property type="entry name" value="WHD_MalT"/>
    <property type="match status" value="1"/>
</dbReference>
<gene>
    <name evidence="5" type="primary">malT_1</name>
    <name evidence="5" type="ORF">LMG27952_01865</name>
</gene>
<feature type="domain" description="HTH luxR-type" evidence="4">
    <location>
        <begin position="831"/>
        <end position="896"/>
    </location>
</feature>
<dbReference type="InterPro" id="IPR016032">
    <property type="entry name" value="Sig_transdc_resp-reg_C-effctor"/>
</dbReference>
<name>A0ABM8NHH2_9BURK</name>
<dbReference type="InterPro" id="IPR027417">
    <property type="entry name" value="P-loop_NTPase"/>
</dbReference>
<dbReference type="SUPFAM" id="SSF46894">
    <property type="entry name" value="C-terminal effector domain of the bipartite response regulators"/>
    <property type="match status" value="1"/>
</dbReference>
<dbReference type="EMBL" id="CAJHCQ010000004">
    <property type="protein sequence ID" value="CAD6525872.1"/>
    <property type="molecule type" value="Genomic_DNA"/>
</dbReference>
<protein>
    <submittedName>
        <fullName evidence="5">HTH-type transcriptional regulator MalT</fullName>
    </submittedName>
</protein>
<dbReference type="Proteomes" id="UP000656319">
    <property type="component" value="Unassembled WGS sequence"/>
</dbReference>
<comment type="caution">
    <text evidence="5">The sequence shown here is derived from an EMBL/GenBank/DDBJ whole genome shotgun (WGS) entry which is preliminary data.</text>
</comment>
<dbReference type="PANTHER" id="PTHR44688:SF16">
    <property type="entry name" value="DNA-BINDING TRANSCRIPTIONAL ACTIVATOR DEVR_DOSR"/>
    <property type="match status" value="1"/>
</dbReference>
<dbReference type="SUPFAM" id="SSF52540">
    <property type="entry name" value="P-loop containing nucleoside triphosphate hydrolases"/>
    <property type="match status" value="1"/>
</dbReference>
<dbReference type="Gene3D" id="1.25.40.10">
    <property type="entry name" value="Tetratricopeptide repeat domain"/>
    <property type="match status" value="1"/>
</dbReference>
<dbReference type="PROSITE" id="PS50043">
    <property type="entry name" value="HTH_LUXR_2"/>
    <property type="match status" value="1"/>
</dbReference>
<dbReference type="RefSeq" id="WP_201695623.1">
    <property type="nucleotide sequence ID" value="NZ_CAJHCQ010000004.1"/>
</dbReference>
<dbReference type="Pfam" id="PF13401">
    <property type="entry name" value="AAA_22"/>
    <property type="match status" value="1"/>
</dbReference>
<evidence type="ECO:0000256" key="2">
    <source>
        <dbReference type="ARBA" id="ARBA00023125"/>
    </source>
</evidence>
<dbReference type="Gene3D" id="1.10.10.10">
    <property type="entry name" value="Winged helix-like DNA-binding domain superfamily/Winged helix DNA-binding domain"/>
    <property type="match status" value="1"/>
</dbReference>
<evidence type="ECO:0000313" key="6">
    <source>
        <dbReference type="Proteomes" id="UP000656319"/>
    </source>
</evidence>
<keyword evidence="6" id="KW-1185">Reference proteome</keyword>
<keyword evidence="3" id="KW-0804">Transcription</keyword>
<proteinExistence type="predicted"/>
<dbReference type="InterPro" id="IPR000792">
    <property type="entry name" value="Tscrpt_reg_LuxR_C"/>
</dbReference>
<evidence type="ECO:0000259" key="4">
    <source>
        <dbReference type="PROSITE" id="PS50043"/>
    </source>
</evidence>
<dbReference type="InterPro" id="IPR011990">
    <property type="entry name" value="TPR-like_helical_dom_sf"/>
</dbReference>
<dbReference type="Pfam" id="PF00196">
    <property type="entry name" value="GerE"/>
    <property type="match status" value="1"/>
</dbReference>
<accession>A0ABM8NHH2</accession>
<dbReference type="Gene3D" id="3.40.50.300">
    <property type="entry name" value="P-loop containing nucleotide triphosphate hydrolases"/>
    <property type="match status" value="1"/>
</dbReference>
<evidence type="ECO:0000313" key="5">
    <source>
        <dbReference type="EMBL" id="CAD6525872.1"/>
    </source>
</evidence>